<dbReference type="SUPFAM" id="SSF46689">
    <property type="entry name" value="Homeodomain-like"/>
    <property type="match status" value="1"/>
</dbReference>
<organism evidence="7 8">
    <name type="scientific">Candidatus Cryptobacteroides faecipullorum</name>
    <dbReference type="NCBI Taxonomy" id="2840764"/>
    <lineage>
        <taxon>Bacteria</taxon>
        <taxon>Pseudomonadati</taxon>
        <taxon>Bacteroidota</taxon>
        <taxon>Bacteroidia</taxon>
        <taxon>Bacteroidales</taxon>
        <taxon>Candidatus Cryptobacteroides</taxon>
    </lineage>
</organism>
<gene>
    <name evidence="7" type="ORF">IAB99_10095</name>
</gene>
<dbReference type="Pfam" id="PF07495">
    <property type="entry name" value="Y_Y_Y"/>
    <property type="match status" value="1"/>
</dbReference>
<keyword evidence="3" id="KW-0804">Transcription</keyword>
<dbReference type="Gene3D" id="1.10.10.60">
    <property type="entry name" value="Homeodomain-like"/>
    <property type="match status" value="1"/>
</dbReference>
<dbReference type="GO" id="GO:0000155">
    <property type="term" value="F:phosphorelay sensor kinase activity"/>
    <property type="evidence" value="ECO:0007669"/>
    <property type="project" value="TreeGrafter"/>
</dbReference>
<dbReference type="Proteomes" id="UP000823660">
    <property type="component" value="Unassembled WGS sequence"/>
</dbReference>
<dbReference type="InterPro" id="IPR011047">
    <property type="entry name" value="Quinoprotein_ADH-like_sf"/>
</dbReference>
<dbReference type="InterPro" id="IPR018060">
    <property type="entry name" value="HTH_AraC"/>
</dbReference>
<dbReference type="GO" id="GO:0003700">
    <property type="term" value="F:DNA-binding transcription factor activity"/>
    <property type="evidence" value="ECO:0007669"/>
    <property type="project" value="InterPro"/>
</dbReference>
<dbReference type="InterPro" id="IPR011123">
    <property type="entry name" value="Y_Y_Y"/>
</dbReference>
<evidence type="ECO:0000313" key="7">
    <source>
        <dbReference type="EMBL" id="MBO8468087.1"/>
    </source>
</evidence>
<feature type="transmembrane region" description="Helical" evidence="4">
    <location>
        <begin position="807"/>
        <end position="825"/>
    </location>
</feature>
<dbReference type="Pfam" id="PF12833">
    <property type="entry name" value="HTH_18"/>
    <property type="match status" value="1"/>
</dbReference>
<dbReference type="PANTHER" id="PTHR43547">
    <property type="entry name" value="TWO-COMPONENT HISTIDINE KINASE"/>
    <property type="match status" value="1"/>
</dbReference>
<evidence type="ECO:0000256" key="5">
    <source>
        <dbReference type="SAM" id="SignalP"/>
    </source>
</evidence>
<dbReference type="SUPFAM" id="SSF50998">
    <property type="entry name" value="Quinoprotein alcohol dehydrogenase-like"/>
    <property type="match status" value="1"/>
</dbReference>
<evidence type="ECO:0000256" key="4">
    <source>
        <dbReference type="SAM" id="Phobius"/>
    </source>
</evidence>
<keyword evidence="4" id="KW-1133">Transmembrane helix</keyword>
<dbReference type="InterPro" id="IPR009057">
    <property type="entry name" value="Homeodomain-like_sf"/>
</dbReference>
<comment type="caution">
    <text evidence="7">The sequence shown here is derived from an EMBL/GenBank/DDBJ whole genome shotgun (WGS) entry which is preliminary data.</text>
</comment>
<dbReference type="GO" id="GO:0043565">
    <property type="term" value="F:sequence-specific DNA binding"/>
    <property type="evidence" value="ECO:0007669"/>
    <property type="project" value="InterPro"/>
</dbReference>
<keyword evidence="1" id="KW-0597">Phosphoprotein</keyword>
<sequence length="1316" mass="147161">MRNILFSLVLIIAAFPAICHAEIESDYFSSQVDYQSGLSHSAVLSIFQDSDGLMWFGTYDGVNCYDGSDMTVYKSDFSEKTTLSNNVIHHIIQAPGNCLWVNTHLGLDLFSRDSSKVVSVYNFYGDYSIVSDTSGDTWVTSRDTLWYYNTSCRDFFPLDVPFHGGNDVGARSFVNESGELWHFPENSGKVNVYTVSSFHSDPASVEGDMFQYDFHSLPVSRIFYQSGIICFIDSQKNLYVYDVQKRSKIFIRDLGPLLEEYGEVSGIVPFYDDIVIGFKTSGLVRLKNSDSSSVEEVDRNLRIYGLYKDSRQGILWVATDGDGAVYYARKDDIAKNLMLQDLSANLSRQVRSIMTDADGNLWFGTKGDGLVKVPSAGPVFGGGRDETLYSGASVYFPYRKYPVSEYARSSEEFQVYAMCESRYHDGFWIGSGVDGLCWYSKKDDRLYNVRSIQSPTVSEIHALYEESDSVLYAASAIDGFHRFKIRRDGSSFIIFKDRKYTFYDKGYDINMFYPMISDGDSLLWLGSRGNGLVKFNKKENEYYVFSLKDMTGKSVNDILSLCLSENSRKLYVGTTSGLVTVSLDSTGTVSGACYTGREHGLLNDMIHGILEDKDGFLWLSTNRGLIKYNPWNSSSHTYYYSGGVEVGEFSDDAYFQSDRTGDMYFGGIDGLLRIDRKDSRNPAPLPDIVLRSIETVSGKLGIAEMSVEKNGVRTVALKGPKATFSVSYAVPDYLTGNDIEYSYKLDGYRSDWSVFSNSNKATFINVPAGDYIFRVRYKKDVFDTEYKNLSIPVSILYPWYFSPGMRILYVLLFVLSIVAIGIYVYKYGPEVPGPAARPAANPASPGMTGFLSMIYRNIMLLRSENVSLKDRTKAVDGIRSAVLGYEYQGILTAGSVSGDCLSGPYAAVENTEISALLKNILAETGKANQDIVPGIFGNIVFPVYRNAFSILFYYCFSYFRQRRADAKVMVAYADNSSDMKVTLAAADSSAADLFGILTGTAEVSCASWDDDAFVGSLVLETARQVVRQLGIESGIIESTGAGSCFEMIFHPAEKAAGHGTETHDSVLVMSGSMHIAWIIEDMLGKSFSVRTVRSMEEALEALRSVHFSVILTDMDMFNGRETDFLQQIHAHKPALSGMKFIPMFSWRTPVSVCRELLKISDSYVMLPYDVVLLKDVVNRTIYGKRSMVPLHLDELGSMDVELNCETNEDTIFAQKVLNVIDSELERGDLGCPLIADRMAMSKSQLFRRFKKVFNIAPETFIKNYRIEKASRLLKQGGLSIQEAMADVGISSRSYFNREFAAKFGVPPKEYMENSLH</sequence>
<dbReference type="SUPFAM" id="SSF63829">
    <property type="entry name" value="Calcium-dependent phosphotriesterase"/>
    <property type="match status" value="1"/>
</dbReference>
<dbReference type="Gene3D" id="2.60.40.10">
    <property type="entry name" value="Immunoglobulins"/>
    <property type="match status" value="1"/>
</dbReference>
<evidence type="ECO:0000313" key="8">
    <source>
        <dbReference type="Proteomes" id="UP000823660"/>
    </source>
</evidence>
<dbReference type="PANTHER" id="PTHR43547:SF2">
    <property type="entry name" value="HYBRID SIGNAL TRANSDUCTION HISTIDINE KINASE C"/>
    <property type="match status" value="1"/>
</dbReference>
<proteinExistence type="predicted"/>
<feature type="signal peptide" evidence="5">
    <location>
        <begin position="1"/>
        <end position="21"/>
    </location>
</feature>
<accession>A0A9D9I950</accession>
<reference evidence="7" key="2">
    <citation type="journal article" date="2021" name="PeerJ">
        <title>Extensive microbial diversity within the chicken gut microbiome revealed by metagenomics and culture.</title>
        <authorList>
            <person name="Gilroy R."/>
            <person name="Ravi A."/>
            <person name="Getino M."/>
            <person name="Pursley I."/>
            <person name="Horton D.L."/>
            <person name="Alikhan N.F."/>
            <person name="Baker D."/>
            <person name="Gharbi K."/>
            <person name="Hall N."/>
            <person name="Watson M."/>
            <person name="Adriaenssens E.M."/>
            <person name="Foster-Nyarko E."/>
            <person name="Jarju S."/>
            <person name="Secka A."/>
            <person name="Antonio M."/>
            <person name="Oren A."/>
            <person name="Chaudhuri R.R."/>
            <person name="La Ragione R."/>
            <person name="Hildebrand F."/>
            <person name="Pallen M.J."/>
        </authorList>
    </citation>
    <scope>NUCLEOTIDE SEQUENCE</scope>
    <source>
        <strain evidence="7">B1-15692</strain>
    </source>
</reference>
<dbReference type="Gene3D" id="2.130.10.10">
    <property type="entry name" value="YVTN repeat-like/Quinoprotein amine dehydrogenase"/>
    <property type="match status" value="3"/>
</dbReference>
<evidence type="ECO:0000256" key="3">
    <source>
        <dbReference type="ARBA" id="ARBA00023163"/>
    </source>
</evidence>
<evidence type="ECO:0000259" key="6">
    <source>
        <dbReference type="PROSITE" id="PS01124"/>
    </source>
</evidence>
<dbReference type="Gene3D" id="3.40.50.2300">
    <property type="match status" value="1"/>
</dbReference>
<keyword evidence="2" id="KW-0805">Transcription regulation</keyword>
<dbReference type="InterPro" id="IPR011110">
    <property type="entry name" value="Reg_prop"/>
</dbReference>
<dbReference type="InterPro" id="IPR011006">
    <property type="entry name" value="CheY-like_superfamily"/>
</dbReference>
<feature type="chain" id="PRO_5039020711" evidence="5">
    <location>
        <begin position="22"/>
        <end position="1316"/>
    </location>
</feature>
<evidence type="ECO:0000256" key="1">
    <source>
        <dbReference type="ARBA" id="ARBA00022553"/>
    </source>
</evidence>
<dbReference type="SUPFAM" id="SSF52172">
    <property type="entry name" value="CheY-like"/>
    <property type="match status" value="1"/>
</dbReference>
<evidence type="ECO:0000256" key="2">
    <source>
        <dbReference type="ARBA" id="ARBA00023015"/>
    </source>
</evidence>
<dbReference type="PROSITE" id="PS01124">
    <property type="entry name" value="HTH_ARAC_FAMILY_2"/>
    <property type="match status" value="1"/>
</dbReference>
<dbReference type="EMBL" id="JADIMH010000069">
    <property type="protein sequence ID" value="MBO8468087.1"/>
    <property type="molecule type" value="Genomic_DNA"/>
</dbReference>
<keyword evidence="5" id="KW-0732">Signal</keyword>
<dbReference type="SMART" id="SM00342">
    <property type="entry name" value="HTH_ARAC"/>
    <property type="match status" value="1"/>
</dbReference>
<reference evidence="7" key="1">
    <citation type="submission" date="2020-10" db="EMBL/GenBank/DDBJ databases">
        <authorList>
            <person name="Gilroy R."/>
        </authorList>
    </citation>
    <scope>NUCLEOTIDE SEQUENCE</scope>
    <source>
        <strain evidence="7">B1-15692</strain>
    </source>
</reference>
<dbReference type="InterPro" id="IPR015943">
    <property type="entry name" value="WD40/YVTN_repeat-like_dom_sf"/>
</dbReference>
<name>A0A9D9I950_9BACT</name>
<protein>
    <submittedName>
        <fullName evidence="7">Helix-turn-helix domain-containing protein</fullName>
    </submittedName>
</protein>
<feature type="domain" description="HTH araC/xylS-type" evidence="6">
    <location>
        <begin position="1214"/>
        <end position="1313"/>
    </location>
</feature>
<keyword evidence="4" id="KW-0812">Transmembrane</keyword>
<dbReference type="InterPro" id="IPR013783">
    <property type="entry name" value="Ig-like_fold"/>
</dbReference>
<dbReference type="Pfam" id="PF07494">
    <property type="entry name" value="Reg_prop"/>
    <property type="match status" value="3"/>
</dbReference>
<keyword evidence="4" id="KW-0472">Membrane</keyword>